<feature type="compositionally biased region" description="Polar residues" evidence="1">
    <location>
        <begin position="48"/>
        <end position="63"/>
    </location>
</feature>
<feature type="compositionally biased region" description="Polar residues" evidence="1">
    <location>
        <begin position="73"/>
        <end position="87"/>
    </location>
</feature>
<feature type="region of interest" description="Disordered" evidence="1">
    <location>
        <begin position="694"/>
        <end position="727"/>
    </location>
</feature>
<dbReference type="Pfam" id="PF22910">
    <property type="entry name" value="EDR4-like_1st"/>
    <property type="match status" value="1"/>
</dbReference>
<protein>
    <recommendedName>
        <fullName evidence="6">Zinc-ribbon domain-containing protein</fullName>
    </recommendedName>
</protein>
<name>A0ABR0VJY9_REHGL</name>
<evidence type="ECO:0000259" key="2">
    <source>
        <dbReference type="Pfam" id="PF11331"/>
    </source>
</evidence>
<dbReference type="PANTHER" id="PTHR31105">
    <property type="entry name" value="EXTRA-LARGE G-PROTEIN-LIKE"/>
    <property type="match status" value="1"/>
</dbReference>
<feature type="region of interest" description="Disordered" evidence="1">
    <location>
        <begin position="413"/>
        <end position="458"/>
    </location>
</feature>
<reference evidence="4 5" key="1">
    <citation type="journal article" date="2021" name="Comput. Struct. Biotechnol. J.">
        <title>De novo genome assembly of the potent medicinal plant Rehmannia glutinosa using nanopore technology.</title>
        <authorList>
            <person name="Ma L."/>
            <person name="Dong C."/>
            <person name="Song C."/>
            <person name="Wang X."/>
            <person name="Zheng X."/>
            <person name="Niu Y."/>
            <person name="Chen S."/>
            <person name="Feng W."/>
        </authorList>
    </citation>
    <scope>NUCLEOTIDE SEQUENCE [LARGE SCALE GENOMIC DNA]</scope>
    <source>
        <strain evidence="4">DH-2019</strain>
    </source>
</reference>
<keyword evidence="5" id="KW-1185">Reference proteome</keyword>
<dbReference type="Proteomes" id="UP001318860">
    <property type="component" value="Unassembled WGS sequence"/>
</dbReference>
<organism evidence="4 5">
    <name type="scientific">Rehmannia glutinosa</name>
    <name type="common">Chinese foxglove</name>
    <dbReference type="NCBI Taxonomy" id="99300"/>
    <lineage>
        <taxon>Eukaryota</taxon>
        <taxon>Viridiplantae</taxon>
        <taxon>Streptophyta</taxon>
        <taxon>Embryophyta</taxon>
        <taxon>Tracheophyta</taxon>
        <taxon>Spermatophyta</taxon>
        <taxon>Magnoliopsida</taxon>
        <taxon>eudicotyledons</taxon>
        <taxon>Gunneridae</taxon>
        <taxon>Pentapetalae</taxon>
        <taxon>asterids</taxon>
        <taxon>lamiids</taxon>
        <taxon>Lamiales</taxon>
        <taxon>Orobanchaceae</taxon>
        <taxon>Rehmannieae</taxon>
        <taxon>Rehmannia</taxon>
    </lineage>
</organism>
<feature type="compositionally biased region" description="Basic and acidic residues" evidence="1">
    <location>
        <begin position="270"/>
        <end position="279"/>
    </location>
</feature>
<feature type="region of interest" description="Disordered" evidence="1">
    <location>
        <begin position="802"/>
        <end position="831"/>
    </location>
</feature>
<dbReference type="InterPro" id="IPR055126">
    <property type="entry name" value="EDR4-like_N"/>
</dbReference>
<feature type="domain" description="Enhanced disease resistance 4-like N-terminal" evidence="3">
    <location>
        <begin position="8"/>
        <end position="41"/>
    </location>
</feature>
<dbReference type="InterPro" id="IPR040244">
    <property type="entry name" value="EDR4-like"/>
</dbReference>
<evidence type="ECO:0000313" key="4">
    <source>
        <dbReference type="EMBL" id="KAK6135530.1"/>
    </source>
</evidence>
<feature type="region of interest" description="Disordered" evidence="1">
    <location>
        <begin position="73"/>
        <end position="96"/>
    </location>
</feature>
<evidence type="ECO:0008006" key="6">
    <source>
        <dbReference type="Google" id="ProtNLM"/>
    </source>
</evidence>
<sequence length="831" mass="93850">MTTQVSTKVRFVRCPKCRQVLAELPEVLLYKCGGCGTVLQAKNRKVETNSAELSSQETNSVSKSRQDDVLVARSSNNDFVSPPNVESSLDKDNIRCKDENGDSVELCEDRSISNGLSSSPEVTCPPNEDLSIEAYDFSKHNSLGRNSKRYHKEFRDDNGEWTGGGNFSDELPSSGEYTLEDEVYTPEASELVEQHNKSHLHQDNRVLQESDNFLSEHEDKESVLLPEGIKDDYVPPENDENSRIGFTNQNGEIKPADENDNVSQSAEQSIEAHDGTEGRLIFRREKNTNASIGDSIVSCQSPSKESLVSFYLSSPDNEHLNRFSRETTRNFGRVSSVDTLGTANYPKTESYYAYDGSESSYDGTDDQIRENISRPSRKNKDVDISTADMLGKNSEPERSYWATSSSHRAMENLANNRNRTRLDKQEGISRLPFASRDPHTSYRHSSLPPRPGFNSSVKPSYLEPDRIELLRTVCELKDQLNRMQFPEVRRFPAGAVDGKFALFQYDHLTPEREIYSDVNHPHGYTLRHNQAKNVSRMAFSGEAPHYRHQVSCSCLHCCPQDWRYSAQLPSHTMHGKNRHRGVHSDQSCCNSSSPQHYASSEISLWGHETKSDDQRHDEIKRLRLKEKYHAAKRHLRPVAGGAPVVACYHCSELLHLPADFLLFKKKYHRLMCNACKKVLRFSLLRGTHIVPYVPEASAPPPSEADEYNGATSRRNLKPVSRSSSGRHVETVSCSDDYGRSFCSTEGEGSVIERNSYNRKMSSGSSYEPIEDRKMKSVLREPRDENESLLEPVEAVVPLSKWRKGSSEIESSSNSPLHRLMGYPSLSQVLDK</sequence>
<feature type="region of interest" description="Disordered" evidence="1">
    <location>
        <begin position="231"/>
        <end position="279"/>
    </location>
</feature>
<evidence type="ECO:0000259" key="3">
    <source>
        <dbReference type="Pfam" id="PF22910"/>
    </source>
</evidence>
<dbReference type="PANTHER" id="PTHR31105:SF38">
    <property type="entry name" value="PROTEIN ENHANCED DISEASE RESISTANCE 4"/>
    <property type="match status" value="1"/>
</dbReference>
<gene>
    <name evidence="4" type="ORF">DH2020_030701</name>
</gene>
<feature type="compositionally biased region" description="Basic and acidic residues" evidence="1">
    <location>
        <begin position="366"/>
        <end position="383"/>
    </location>
</feature>
<proteinExistence type="predicted"/>
<feature type="region of interest" description="Disordered" evidence="1">
    <location>
        <begin position="47"/>
        <end position="66"/>
    </location>
</feature>
<feature type="domain" description="Probable zinc-ribbon" evidence="2">
    <location>
        <begin position="639"/>
        <end position="683"/>
    </location>
</feature>
<dbReference type="InterPro" id="IPR021480">
    <property type="entry name" value="Zinc_ribbon_12"/>
</dbReference>
<feature type="region of interest" description="Disordered" evidence="1">
    <location>
        <begin position="356"/>
        <end position="390"/>
    </location>
</feature>
<dbReference type="Pfam" id="PF11331">
    <property type="entry name" value="Zn_ribbon_12"/>
    <property type="match status" value="1"/>
</dbReference>
<evidence type="ECO:0000256" key="1">
    <source>
        <dbReference type="SAM" id="MobiDB-lite"/>
    </source>
</evidence>
<accession>A0ABR0VJY9</accession>
<dbReference type="EMBL" id="JABTTQ020001090">
    <property type="protein sequence ID" value="KAK6135530.1"/>
    <property type="molecule type" value="Genomic_DNA"/>
</dbReference>
<evidence type="ECO:0000313" key="5">
    <source>
        <dbReference type="Proteomes" id="UP001318860"/>
    </source>
</evidence>
<comment type="caution">
    <text evidence="4">The sequence shown here is derived from an EMBL/GenBank/DDBJ whole genome shotgun (WGS) entry which is preliminary data.</text>
</comment>